<accession>A0A9E6ZK37</accession>
<evidence type="ECO:0000256" key="8">
    <source>
        <dbReference type="ARBA" id="ARBA00023012"/>
    </source>
</evidence>
<sequence>MFRRVEAELKHALQVLTDIQVALSEACIVTIIDANGRLTYVNDKYCSTTGFCSDDVLGADYNKLFYGEQCEELVQDMKRALTRGRVWRGEVQSYKKDGSPFWVQTTAVPFLDATRRSHQFIAVSTDISDRKIVEEAQREREQQLYTLINAIPDVVLFKDANGRWLETNDTALRLFSIEDDEWYGKTTSDILGTRTVSNSLVREDDSDIWERGTSVREETCFGSRGQPQRIFDTITIPIFRNGKRHRLLVIGRDITERKRREQEVWTMKEEFESIFSYSADAICLFDFGGNLVRTNRACRELYGWREDDFAGRFPPDEESLNELNEWLQTVQETGRQISRETVRKRKDGESIYVSVTLSPIRNAAGQIVAVSTIERDITERVRTTQLLVQSEKLSVAGQLAAGIAHELRNPMTVLRGFTQMIQEHPERTVQYADLMLREFDRVNAIVEELLTLAKPQAVKYEYKDILAILEHVLLLLQTQAAPRNIRLIRRCNVRQLFVSCVENQMKQVFMNVLKNAIEASDDGAEIVIDVQRVGDTVELRFIDHGCGIPEDQLDKIGQPFHTTKPSGTGLGLLVTNRIISDHHGRVEINSRVNVGTEVKIVMPLRSASMPAAQ</sequence>
<dbReference type="EMBL" id="CP080467">
    <property type="protein sequence ID" value="UNO50698.1"/>
    <property type="molecule type" value="Genomic_DNA"/>
</dbReference>
<dbReference type="SMART" id="SM00086">
    <property type="entry name" value="PAC"/>
    <property type="match status" value="3"/>
</dbReference>
<dbReference type="PROSITE" id="PS50113">
    <property type="entry name" value="PAC"/>
    <property type="match status" value="2"/>
</dbReference>
<evidence type="ECO:0000313" key="10">
    <source>
        <dbReference type="Proteomes" id="UP000829401"/>
    </source>
</evidence>
<evidence type="ECO:0000256" key="7">
    <source>
        <dbReference type="ARBA" id="ARBA00022840"/>
    </source>
</evidence>
<name>T0BZR6_ALIAG</name>
<dbReference type="CDD" id="cd00082">
    <property type="entry name" value="HisKA"/>
    <property type="match status" value="1"/>
</dbReference>
<dbReference type="InterPro" id="IPR000700">
    <property type="entry name" value="PAS-assoc_C"/>
</dbReference>
<dbReference type="CDD" id="cd00130">
    <property type="entry name" value="PAS"/>
    <property type="match status" value="3"/>
</dbReference>
<dbReference type="OrthoDB" id="9815750at2"/>
<keyword evidence="4" id="KW-0808">Transferase</keyword>
<dbReference type="STRING" id="1356854.N007_07275"/>
<gene>
    <name evidence="9" type="ORF">K1I37_09950</name>
</gene>
<dbReference type="InterPro" id="IPR003661">
    <property type="entry name" value="HisK_dim/P_dom"/>
</dbReference>
<dbReference type="EC" id="2.7.13.3" evidence="2"/>
<dbReference type="GO" id="GO:0005524">
    <property type="term" value="F:ATP binding"/>
    <property type="evidence" value="ECO:0007669"/>
    <property type="project" value="UniProtKB-KW"/>
</dbReference>
<dbReference type="SMART" id="SM00091">
    <property type="entry name" value="PAS"/>
    <property type="match status" value="3"/>
</dbReference>
<dbReference type="Pfam" id="PF00512">
    <property type="entry name" value="HisKA"/>
    <property type="match status" value="1"/>
</dbReference>
<keyword evidence="10" id="KW-1185">Reference proteome</keyword>
<keyword evidence="8" id="KW-0902">Two-component regulatory system</keyword>
<keyword evidence="5" id="KW-0547">Nucleotide-binding</keyword>
<protein>
    <recommendedName>
        <fullName evidence="2">histidine kinase</fullName>
        <ecNumber evidence="2">2.7.13.3</ecNumber>
    </recommendedName>
</protein>
<dbReference type="Pfam" id="PF08448">
    <property type="entry name" value="PAS_4"/>
    <property type="match status" value="2"/>
</dbReference>
<dbReference type="InterPro" id="IPR001610">
    <property type="entry name" value="PAC"/>
</dbReference>
<dbReference type="InterPro" id="IPR005467">
    <property type="entry name" value="His_kinase_dom"/>
</dbReference>
<keyword evidence="3" id="KW-0597">Phosphoprotein</keyword>
<keyword evidence="6" id="KW-0418">Kinase</keyword>
<dbReference type="InterPro" id="IPR036097">
    <property type="entry name" value="HisK_dim/P_sf"/>
</dbReference>
<dbReference type="Gene3D" id="3.30.565.10">
    <property type="entry name" value="Histidine kinase-like ATPase, C-terminal domain"/>
    <property type="match status" value="1"/>
</dbReference>
<dbReference type="Pfam" id="PF02518">
    <property type="entry name" value="HATPase_c"/>
    <property type="match status" value="1"/>
</dbReference>
<dbReference type="AlphaFoldDB" id="T0BZR6"/>
<reference evidence="10" key="1">
    <citation type="journal article" date="2022" name="G3 (Bethesda)">
        <title>Unveiling the complete genome sequence of Alicyclobacillus acidoterrestris DSM 3922T, a taint-producing strain.</title>
        <authorList>
            <person name="Leonardo I.C."/>
            <person name="Barreto Crespo M.T."/>
            <person name="Gaspar F.B."/>
        </authorList>
    </citation>
    <scope>NUCLEOTIDE SEQUENCE [LARGE SCALE GENOMIC DNA]</scope>
    <source>
        <strain evidence="10">DSM 3922</strain>
    </source>
</reference>
<dbReference type="PANTHER" id="PTHR43065:SF34">
    <property type="entry name" value="SPORULATION KINASE A"/>
    <property type="match status" value="1"/>
</dbReference>
<dbReference type="InterPro" id="IPR000014">
    <property type="entry name" value="PAS"/>
</dbReference>
<dbReference type="Gene3D" id="3.30.450.20">
    <property type="entry name" value="PAS domain"/>
    <property type="match status" value="3"/>
</dbReference>
<comment type="catalytic activity">
    <reaction evidence="1">
        <text>ATP + protein L-histidine = ADP + protein N-phospho-L-histidine.</text>
        <dbReference type="EC" id="2.7.13.3"/>
    </reaction>
</comment>
<dbReference type="SUPFAM" id="SSF55785">
    <property type="entry name" value="PYP-like sensor domain (PAS domain)"/>
    <property type="match status" value="3"/>
</dbReference>
<dbReference type="SUPFAM" id="SSF55874">
    <property type="entry name" value="ATPase domain of HSP90 chaperone/DNA topoisomerase II/histidine kinase"/>
    <property type="match status" value="1"/>
</dbReference>
<dbReference type="Proteomes" id="UP000829401">
    <property type="component" value="Chromosome"/>
</dbReference>
<evidence type="ECO:0000256" key="4">
    <source>
        <dbReference type="ARBA" id="ARBA00022679"/>
    </source>
</evidence>
<keyword evidence="7" id="KW-0067">ATP-binding</keyword>
<evidence type="ECO:0000313" key="9">
    <source>
        <dbReference type="EMBL" id="UNO50698.1"/>
    </source>
</evidence>
<evidence type="ECO:0000256" key="2">
    <source>
        <dbReference type="ARBA" id="ARBA00012438"/>
    </source>
</evidence>
<dbReference type="RefSeq" id="WP_021296492.1">
    <property type="nucleotide sequence ID" value="NZ_AURB01000129.1"/>
</dbReference>
<dbReference type="Pfam" id="PF13426">
    <property type="entry name" value="PAS_9"/>
    <property type="match status" value="1"/>
</dbReference>
<dbReference type="PRINTS" id="PR00344">
    <property type="entry name" value="BCTRLSENSOR"/>
</dbReference>
<dbReference type="InterPro" id="IPR035965">
    <property type="entry name" value="PAS-like_dom_sf"/>
</dbReference>
<evidence type="ECO:0000256" key="5">
    <source>
        <dbReference type="ARBA" id="ARBA00022741"/>
    </source>
</evidence>
<evidence type="ECO:0000256" key="1">
    <source>
        <dbReference type="ARBA" id="ARBA00000085"/>
    </source>
</evidence>
<dbReference type="GO" id="GO:0000155">
    <property type="term" value="F:phosphorelay sensor kinase activity"/>
    <property type="evidence" value="ECO:0007669"/>
    <property type="project" value="InterPro"/>
</dbReference>
<dbReference type="KEGG" id="aaco:K1I37_09950"/>
<dbReference type="eggNOG" id="COG3852">
    <property type="taxonomic scope" value="Bacteria"/>
</dbReference>
<dbReference type="NCBIfam" id="TIGR00229">
    <property type="entry name" value="sensory_box"/>
    <property type="match status" value="3"/>
</dbReference>
<dbReference type="Gene3D" id="1.10.287.130">
    <property type="match status" value="1"/>
</dbReference>
<dbReference type="InterPro" id="IPR013656">
    <property type="entry name" value="PAS_4"/>
</dbReference>
<dbReference type="InterPro" id="IPR004358">
    <property type="entry name" value="Sig_transdc_His_kin-like_C"/>
</dbReference>
<dbReference type="PROSITE" id="PS50109">
    <property type="entry name" value="HIS_KIN"/>
    <property type="match status" value="1"/>
</dbReference>
<dbReference type="SMART" id="SM00388">
    <property type="entry name" value="HisKA"/>
    <property type="match status" value="1"/>
</dbReference>
<dbReference type="SUPFAM" id="SSF47384">
    <property type="entry name" value="Homodimeric domain of signal transducing histidine kinase"/>
    <property type="match status" value="1"/>
</dbReference>
<dbReference type="CDD" id="cd00075">
    <property type="entry name" value="HATPase"/>
    <property type="match status" value="1"/>
</dbReference>
<dbReference type="eggNOG" id="COG3829">
    <property type="taxonomic scope" value="Bacteria"/>
</dbReference>
<evidence type="ECO:0000256" key="6">
    <source>
        <dbReference type="ARBA" id="ARBA00022777"/>
    </source>
</evidence>
<accession>T0BZR6</accession>
<organism evidence="9 10">
    <name type="scientific">Alicyclobacillus acidoterrestris (strain ATCC 49025 / DSM 3922 / CIP 106132 / NCIMB 13137 / GD3B)</name>
    <dbReference type="NCBI Taxonomy" id="1356854"/>
    <lineage>
        <taxon>Bacteria</taxon>
        <taxon>Bacillati</taxon>
        <taxon>Bacillota</taxon>
        <taxon>Bacilli</taxon>
        <taxon>Bacillales</taxon>
        <taxon>Alicyclobacillaceae</taxon>
        <taxon>Alicyclobacillus</taxon>
    </lineage>
</organism>
<evidence type="ECO:0000256" key="3">
    <source>
        <dbReference type="ARBA" id="ARBA00022553"/>
    </source>
</evidence>
<dbReference type="InterPro" id="IPR036890">
    <property type="entry name" value="HATPase_C_sf"/>
</dbReference>
<dbReference type="SMART" id="SM00387">
    <property type="entry name" value="HATPase_c"/>
    <property type="match status" value="1"/>
</dbReference>
<dbReference type="eggNOG" id="COG5000">
    <property type="taxonomic scope" value="Bacteria"/>
</dbReference>
<dbReference type="PANTHER" id="PTHR43065">
    <property type="entry name" value="SENSOR HISTIDINE KINASE"/>
    <property type="match status" value="1"/>
</dbReference>
<dbReference type="InterPro" id="IPR003594">
    <property type="entry name" value="HATPase_dom"/>
</dbReference>
<proteinExistence type="predicted"/>
<dbReference type="PROSITE" id="PS50112">
    <property type="entry name" value="PAS"/>
    <property type="match status" value="3"/>
</dbReference>